<keyword evidence="4" id="KW-1185">Reference proteome</keyword>
<feature type="domain" description="YHS" evidence="2">
    <location>
        <begin position="45"/>
        <end position="91"/>
    </location>
</feature>
<evidence type="ECO:0000313" key="3">
    <source>
        <dbReference type="EMBL" id="KZL06698.1"/>
    </source>
</evidence>
<dbReference type="AlphaFoldDB" id="A0A165TVY6"/>
<sequence>MTLKSSALAIGLALSVLIVAPITAIADDITNFVEDGYAIKGTDPVAYFVDGKPVPGKKEYSTQYQGVTWLFSSAENRDKFQQDPAKYAPQYGGWCATGVSFGLKIPIQPEQWKIVDGKLYLNAHAGAQRHFLKDPEASITRANENWPDIKHKPEEDL</sequence>
<dbReference type="PATRIC" id="fig|989403.3.peg.4603"/>
<dbReference type="Pfam" id="PF04945">
    <property type="entry name" value="YHS"/>
    <property type="match status" value="1"/>
</dbReference>
<evidence type="ECO:0000256" key="1">
    <source>
        <dbReference type="SAM" id="SignalP"/>
    </source>
</evidence>
<name>A0A165TVY6_9HYPH</name>
<protein>
    <submittedName>
        <fullName evidence="3">YHS domain protein</fullName>
    </submittedName>
</protein>
<keyword evidence="1" id="KW-0732">Signal</keyword>
<dbReference type="RefSeq" id="WP_068010359.1">
    <property type="nucleotide sequence ID" value="NZ_FOFM01000014.1"/>
</dbReference>
<dbReference type="InterPro" id="IPR007029">
    <property type="entry name" value="YHS_dom"/>
</dbReference>
<feature type="signal peptide" evidence="1">
    <location>
        <begin position="1"/>
        <end position="26"/>
    </location>
</feature>
<proteinExistence type="predicted"/>
<dbReference type="EMBL" id="LMCB01000139">
    <property type="protein sequence ID" value="KZL06698.1"/>
    <property type="molecule type" value="Genomic_DNA"/>
</dbReference>
<evidence type="ECO:0000313" key="4">
    <source>
        <dbReference type="Proteomes" id="UP000076577"/>
    </source>
</evidence>
<dbReference type="Proteomes" id="UP000076577">
    <property type="component" value="Unassembled WGS sequence"/>
</dbReference>
<dbReference type="OrthoDB" id="344729at2"/>
<dbReference type="NCBIfam" id="NF041384">
    <property type="entry name" value="YHS_seleno_dom"/>
    <property type="match status" value="1"/>
</dbReference>
<feature type="chain" id="PRO_5007867303" evidence="1">
    <location>
        <begin position="27"/>
        <end position="157"/>
    </location>
</feature>
<comment type="caution">
    <text evidence="3">The sequence shown here is derived from an EMBL/GenBank/DDBJ whole genome shotgun (WGS) entry which is preliminary data.</text>
</comment>
<accession>A0A165TVY6</accession>
<reference evidence="3 4" key="1">
    <citation type="journal article" date="2016" name="Front. Microbiol.">
        <title>Comparative Genomic Analysis Reveals a Diverse Repertoire of Genes Involved in Prokaryote-Eukaryote Interactions within the Pseudovibrio Genus.</title>
        <authorList>
            <person name="Romano S."/>
            <person name="Fernandez-Guerra A."/>
            <person name="Reen F.J."/>
            <person name="Glockner F.O."/>
            <person name="Crowley S.P."/>
            <person name="O'Sullivan O."/>
            <person name="Cotter P.D."/>
            <person name="Adams C."/>
            <person name="Dobson A.D."/>
            <person name="O'Gara F."/>
        </authorList>
    </citation>
    <scope>NUCLEOTIDE SEQUENCE [LARGE SCALE GENOMIC DNA]</scope>
    <source>
        <strain evidence="3 4">Ad2</strain>
    </source>
</reference>
<dbReference type="STRING" id="989403.SAMN05421798_11423"/>
<organism evidence="3 4">
    <name type="scientific">Pseudovibrio axinellae</name>
    <dbReference type="NCBI Taxonomy" id="989403"/>
    <lineage>
        <taxon>Bacteria</taxon>
        <taxon>Pseudomonadati</taxon>
        <taxon>Pseudomonadota</taxon>
        <taxon>Alphaproteobacteria</taxon>
        <taxon>Hyphomicrobiales</taxon>
        <taxon>Stappiaceae</taxon>
        <taxon>Pseudovibrio</taxon>
    </lineage>
</organism>
<evidence type="ECO:0000259" key="2">
    <source>
        <dbReference type="Pfam" id="PF04945"/>
    </source>
</evidence>
<gene>
    <name evidence="3" type="ORF">PsAD2_04211</name>
</gene>